<dbReference type="AlphaFoldDB" id="A0A1A8W5I8"/>
<gene>
    <name evidence="3" type="ORF">POVCU1_042560</name>
    <name evidence="2" type="ORF">POVCU2_0045990</name>
</gene>
<evidence type="ECO:0000313" key="4">
    <source>
        <dbReference type="Proteomes" id="UP000078546"/>
    </source>
</evidence>
<feature type="compositionally biased region" description="Basic and acidic residues" evidence="1">
    <location>
        <begin position="1"/>
        <end position="30"/>
    </location>
</feature>
<sequence length="467" mass="55100">MIGSCHDKDEECSLEISKESKREELTDEKSSIGNLGTSSNGKLGDQNVVEEKHNYESPTHENINLINRCSSYEYNENYENMENCQFHFKQKNKVENNPGNHNFMEKYANCALDKYKNGGENVLGKDMHEKMQGEKKVIEHKEARGEETQSEEGKAHCDTENKVKMKIPNVVENEEMRTIFSVFHIGITKIEAIKALYRDYKNNFNRSLREKMSKLNSLIYFYNDNNFENHITVDYINDKDKINAIKRERIARLFLYIEDIKKLKQALKVKQHNDLELEDDEKKEYFYDANEDIEDFFIFDHTFSYLNNDVETIFTECENSSFFRDDASIDTFLEEGKNKSDQEFNMSNLFARFSLKNYYLFDINKNLCSIYDCTPMIIKKFAEKINSYNTVKTDKALNNTKPDNINFPLNPQNTENYNCYPGHSLGNNQNLDTYIQFHCEKWQENMYDIVEVNSLEFDFNRLNCNIM</sequence>
<feature type="compositionally biased region" description="Polar residues" evidence="1">
    <location>
        <begin position="31"/>
        <end position="41"/>
    </location>
</feature>
<protein>
    <submittedName>
        <fullName evidence="2">Uncharacterized protein</fullName>
    </submittedName>
</protein>
<organism evidence="2 5">
    <name type="scientific">Plasmodium ovale curtisi</name>
    <dbReference type="NCBI Taxonomy" id="864141"/>
    <lineage>
        <taxon>Eukaryota</taxon>
        <taxon>Sar</taxon>
        <taxon>Alveolata</taxon>
        <taxon>Apicomplexa</taxon>
        <taxon>Aconoidasida</taxon>
        <taxon>Haemosporida</taxon>
        <taxon>Plasmodiidae</taxon>
        <taxon>Plasmodium</taxon>
        <taxon>Plasmodium (Plasmodium)</taxon>
    </lineage>
</organism>
<evidence type="ECO:0000313" key="2">
    <source>
        <dbReference type="EMBL" id="SBS88037.1"/>
    </source>
</evidence>
<name>A0A1A8W5I8_PLAOA</name>
<dbReference type="Proteomes" id="UP000078546">
    <property type="component" value="Unassembled WGS sequence"/>
</dbReference>
<reference evidence="2" key="2">
    <citation type="submission" date="2016-05" db="EMBL/GenBank/DDBJ databases">
        <authorList>
            <person name="Lavstsen T."/>
            <person name="Jespersen J.S."/>
        </authorList>
    </citation>
    <scope>NUCLEOTIDE SEQUENCE [LARGE SCALE GENOMIC DNA]</scope>
</reference>
<dbReference type="EMBL" id="FLQV01000774">
    <property type="protein sequence ID" value="SBS97984.1"/>
    <property type="molecule type" value="Genomic_DNA"/>
</dbReference>
<evidence type="ECO:0000256" key="1">
    <source>
        <dbReference type="SAM" id="MobiDB-lite"/>
    </source>
</evidence>
<proteinExistence type="predicted"/>
<evidence type="ECO:0000313" key="5">
    <source>
        <dbReference type="Proteomes" id="UP000078560"/>
    </source>
</evidence>
<evidence type="ECO:0000313" key="3">
    <source>
        <dbReference type="EMBL" id="SBS97984.1"/>
    </source>
</evidence>
<accession>A0A1A8W5I8</accession>
<dbReference type="Proteomes" id="UP000078560">
    <property type="component" value="Unassembled WGS sequence"/>
</dbReference>
<feature type="region of interest" description="Disordered" evidence="1">
    <location>
        <begin position="1"/>
        <end position="47"/>
    </location>
</feature>
<dbReference type="VEuPathDB" id="PlasmoDB:PocGH01_14019700"/>
<reference evidence="4 5" key="1">
    <citation type="submission" date="2016-05" db="EMBL/GenBank/DDBJ databases">
        <authorList>
            <person name="Naeem Raeece"/>
        </authorList>
    </citation>
    <scope>NUCLEOTIDE SEQUENCE [LARGE SCALE GENOMIC DNA]</scope>
</reference>
<dbReference type="EMBL" id="FLQU01000607">
    <property type="protein sequence ID" value="SBS88037.1"/>
    <property type="molecule type" value="Genomic_DNA"/>
</dbReference>